<evidence type="ECO:0000259" key="15">
    <source>
        <dbReference type="Pfam" id="PF00278"/>
    </source>
</evidence>
<evidence type="ECO:0000256" key="1">
    <source>
        <dbReference type="ARBA" id="ARBA00001933"/>
    </source>
</evidence>
<evidence type="ECO:0000256" key="4">
    <source>
        <dbReference type="ARBA" id="ARBA00022898"/>
    </source>
</evidence>
<evidence type="ECO:0000256" key="13">
    <source>
        <dbReference type="PIRSR" id="PIRSR600183-50"/>
    </source>
</evidence>
<dbReference type="HAMAP" id="MF_02120">
    <property type="entry name" value="LysA"/>
    <property type="match status" value="1"/>
</dbReference>
<dbReference type="Gene3D" id="2.40.37.10">
    <property type="entry name" value="Lyase, Ornithine Decarboxylase, Chain A, domain 1"/>
    <property type="match status" value="1"/>
</dbReference>
<feature type="modified residue" description="N6-(pyridoxal phosphate)lysine" evidence="12 13">
    <location>
        <position position="60"/>
    </location>
</feature>
<dbReference type="EC" id="4.1.1.20" evidence="10 12"/>
<sequence>MDAFNYRDGELFAEGVALSAIAERFGTPTYVYSRAHIEAQYLAYADALAGTPHLVCFAVKANSNLGVLNVLARLGAGFDIVSRGELERVLAAGGQPDKIVFSGVGKTREDMRRALEVGVHCFNVESTDELERLQLVAAELGVRAPISLRVNPDVDAGTHPYISTGLKENKFGIAIADAEDVYVRAAQLPNLEVVGVDCHIGSQLTTLPPFIDALDRLLALIDRLGDCGIYLRHIDLGGGLGVRYRDEEPPLAADYIKAVRERIDGRDLTLVFEPGRFIVANAGVLLTEVEYLKHTEHKDFAIVDAAMNDLIRPALYQAWMDVTAVRPRATPARAYDIVGPICETGDFLAKDRHLALEEGDLLAVHSAGAYGFVMSSNYNTRGRAAEVLVDGDQAIEVRRRETVAELFAGESLLPE</sequence>
<organism evidence="17 18">
    <name type="scientific">Pseudomonas brassicacearum</name>
    <dbReference type="NCBI Taxonomy" id="930166"/>
    <lineage>
        <taxon>Bacteria</taxon>
        <taxon>Pseudomonadati</taxon>
        <taxon>Pseudomonadota</taxon>
        <taxon>Gammaproteobacteria</taxon>
        <taxon>Pseudomonadales</taxon>
        <taxon>Pseudomonadaceae</taxon>
        <taxon>Pseudomonas</taxon>
    </lineage>
</organism>
<dbReference type="InterPro" id="IPR000183">
    <property type="entry name" value="Orn/DAP/Arg_de-COase"/>
</dbReference>
<feature type="binding site" evidence="12">
    <location>
        <position position="316"/>
    </location>
    <ligand>
        <name>substrate</name>
    </ligand>
</feature>
<feature type="binding site" evidence="12">
    <location>
        <position position="239"/>
    </location>
    <ligand>
        <name>pyridoxal 5'-phosphate</name>
        <dbReference type="ChEBI" id="CHEBI:597326"/>
    </ligand>
</feature>
<keyword evidence="2 12" id="KW-0028">Amino-acid biosynthesis</keyword>
<dbReference type="InterPro" id="IPR022643">
    <property type="entry name" value="De-COase2_C"/>
</dbReference>
<dbReference type="Proteomes" id="UP000284684">
    <property type="component" value="Unassembled WGS sequence"/>
</dbReference>
<dbReference type="RefSeq" id="WP_123581055.1">
    <property type="nucleotide sequence ID" value="NZ_MOBI01000004.1"/>
</dbReference>
<dbReference type="EMBL" id="MOBI01000004">
    <property type="protein sequence ID" value="RON03882.1"/>
    <property type="molecule type" value="Genomic_DNA"/>
</dbReference>
<reference evidence="17 18" key="1">
    <citation type="submission" date="2016-10" db="EMBL/GenBank/DDBJ databases">
        <title>Comparative genome analysis of multiple Pseudomonas spp. focuses on biocontrol and plant growth promoting traits.</title>
        <authorList>
            <person name="Tao X.-Y."/>
            <person name="Taylor C.G."/>
        </authorList>
    </citation>
    <scope>NUCLEOTIDE SEQUENCE [LARGE SCALE GENOMIC DNA]</scope>
    <source>
        <strain evidence="17 18">37D10</strain>
    </source>
</reference>
<feature type="domain" description="Orn/DAP/Arg decarboxylase 2 C-terminal" evidence="15">
    <location>
        <begin position="30"/>
        <end position="368"/>
    </location>
</feature>
<comment type="function">
    <text evidence="12">Specifically catalyzes the decarboxylation of meso-diaminopimelate (meso-DAP) to L-lysine.</text>
</comment>
<evidence type="ECO:0000256" key="11">
    <source>
        <dbReference type="ARBA" id="ARBA00074972"/>
    </source>
</evidence>
<feature type="binding site" evidence="12">
    <location>
        <position position="312"/>
    </location>
    <ligand>
        <name>substrate</name>
    </ligand>
</feature>
<dbReference type="SUPFAM" id="SSF50621">
    <property type="entry name" value="Alanine racemase C-terminal domain-like"/>
    <property type="match status" value="1"/>
</dbReference>
<dbReference type="InterPro" id="IPR022653">
    <property type="entry name" value="De-COase2_pyr-phos_BS"/>
</dbReference>
<keyword evidence="6 12" id="KW-0456">Lyase</keyword>
<evidence type="ECO:0000259" key="16">
    <source>
        <dbReference type="Pfam" id="PF02784"/>
    </source>
</evidence>
<feature type="binding site" evidence="12">
    <location>
        <position position="370"/>
    </location>
    <ligand>
        <name>substrate</name>
    </ligand>
</feature>
<evidence type="ECO:0000256" key="6">
    <source>
        <dbReference type="ARBA" id="ARBA00023239"/>
    </source>
</evidence>
<dbReference type="AlphaFoldDB" id="A0A423GZS0"/>
<dbReference type="CDD" id="cd06828">
    <property type="entry name" value="PLPDE_III_DapDC"/>
    <property type="match status" value="1"/>
</dbReference>
<dbReference type="PRINTS" id="PR01181">
    <property type="entry name" value="DAPDCRBXLASE"/>
</dbReference>
<comment type="similarity">
    <text evidence="9 12">Belongs to the Orn/Lys/Arg decarboxylase class-II family. LysA subfamily.</text>
</comment>
<dbReference type="InterPro" id="IPR029066">
    <property type="entry name" value="PLP-binding_barrel"/>
</dbReference>
<dbReference type="SUPFAM" id="SSF51419">
    <property type="entry name" value="PLP-binding barrel"/>
    <property type="match status" value="1"/>
</dbReference>
<evidence type="ECO:0000256" key="3">
    <source>
        <dbReference type="ARBA" id="ARBA00022793"/>
    </source>
</evidence>
<dbReference type="Pfam" id="PF02784">
    <property type="entry name" value="Orn_Arg_deC_N"/>
    <property type="match status" value="1"/>
</dbReference>
<feature type="domain" description="Orn/DAP/Arg decarboxylase 2 N-terminal" evidence="16">
    <location>
        <begin position="35"/>
        <end position="280"/>
    </location>
</feature>
<dbReference type="Pfam" id="PF00278">
    <property type="entry name" value="Orn_DAP_Arg_deC"/>
    <property type="match status" value="1"/>
</dbReference>
<feature type="binding site" evidence="12">
    <location>
        <begin position="273"/>
        <end position="276"/>
    </location>
    <ligand>
        <name>pyridoxal 5'-phosphate</name>
        <dbReference type="ChEBI" id="CHEBI:597326"/>
    </ligand>
</feature>
<evidence type="ECO:0000256" key="2">
    <source>
        <dbReference type="ARBA" id="ARBA00022605"/>
    </source>
</evidence>
<comment type="cofactor">
    <cofactor evidence="1 12 13 14">
        <name>pyridoxal 5'-phosphate</name>
        <dbReference type="ChEBI" id="CHEBI:597326"/>
    </cofactor>
</comment>
<dbReference type="UniPathway" id="UPA00034">
    <property type="reaction ID" value="UER00027"/>
</dbReference>
<feature type="binding site" evidence="12">
    <location>
        <position position="343"/>
    </location>
    <ligand>
        <name>substrate</name>
    </ligand>
</feature>
<dbReference type="FunFam" id="2.40.37.10:FF:000003">
    <property type="entry name" value="Diaminopimelate decarboxylase"/>
    <property type="match status" value="1"/>
</dbReference>
<evidence type="ECO:0000256" key="5">
    <source>
        <dbReference type="ARBA" id="ARBA00023154"/>
    </source>
</evidence>
<comment type="pathway">
    <text evidence="8 12 14">Amino-acid biosynthesis; L-lysine biosynthesis via DAP pathway; L-lysine from DL-2,6-diaminopimelate: step 1/1.</text>
</comment>
<keyword evidence="3 12" id="KW-0210">Decarboxylase</keyword>
<dbReference type="InterPro" id="IPR022644">
    <property type="entry name" value="De-COase2_N"/>
</dbReference>
<evidence type="ECO:0000256" key="8">
    <source>
        <dbReference type="ARBA" id="ARBA00060643"/>
    </source>
</evidence>
<dbReference type="NCBIfam" id="TIGR01048">
    <property type="entry name" value="lysA"/>
    <property type="match status" value="1"/>
</dbReference>
<dbReference type="InterPro" id="IPR009006">
    <property type="entry name" value="Ala_racemase/Decarboxylase_C"/>
</dbReference>
<dbReference type="InterPro" id="IPR002986">
    <property type="entry name" value="DAP_deCOOHase_LysA"/>
</dbReference>
<dbReference type="GO" id="GO:0009089">
    <property type="term" value="P:lysine biosynthetic process via diaminopimelate"/>
    <property type="evidence" value="ECO:0007669"/>
    <property type="project" value="UniProtKB-UniRule"/>
</dbReference>
<feature type="binding site" evidence="12">
    <location>
        <position position="370"/>
    </location>
    <ligand>
        <name>pyridoxal 5'-phosphate</name>
        <dbReference type="ChEBI" id="CHEBI:597326"/>
    </ligand>
</feature>
<comment type="subunit">
    <text evidence="12">Homodimer.</text>
</comment>
<evidence type="ECO:0000313" key="17">
    <source>
        <dbReference type="EMBL" id="RON03882.1"/>
    </source>
</evidence>
<comment type="caution">
    <text evidence="17">The sequence shown here is derived from an EMBL/GenBank/DDBJ whole genome shotgun (WGS) entry which is preliminary data.</text>
</comment>
<evidence type="ECO:0000256" key="14">
    <source>
        <dbReference type="RuleBase" id="RU003738"/>
    </source>
</evidence>
<protein>
    <recommendedName>
        <fullName evidence="11 12">Diaminopimelate decarboxylase</fullName>
        <shortName evidence="12">DAP decarboxylase</shortName>
        <shortName evidence="12">DAPDC</shortName>
        <ecNumber evidence="10 12">4.1.1.20</ecNumber>
    </recommendedName>
</protein>
<dbReference type="PANTHER" id="PTHR43727">
    <property type="entry name" value="DIAMINOPIMELATE DECARBOXYLASE"/>
    <property type="match status" value="1"/>
</dbReference>
<dbReference type="FunFam" id="3.20.20.10:FF:000003">
    <property type="entry name" value="Diaminopimelate decarboxylase"/>
    <property type="match status" value="1"/>
</dbReference>
<dbReference type="PROSITE" id="PS00878">
    <property type="entry name" value="ODR_DC_2_1"/>
    <property type="match status" value="1"/>
</dbReference>
<evidence type="ECO:0000256" key="9">
    <source>
        <dbReference type="ARBA" id="ARBA00060983"/>
    </source>
</evidence>
<comment type="catalytic activity">
    <reaction evidence="7 12 14">
        <text>meso-2,6-diaminopimelate + H(+) = L-lysine + CO2</text>
        <dbReference type="Rhea" id="RHEA:15101"/>
        <dbReference type="ChEBI" id="CHEBI:15378"/>
        <dbReference type="ChEBI" id="CHEBI:16526"/>
        <dbReference type="ChEBI" id="CHEBI:32551"/>
        <dbReference type="ChEBI" id="CHEBI:57791"/>
        <dbReference type="EC" id="4.1.1.20"/>
    </reaction>
</comment>
<dbReference type="GO" id="GO:0030170">
    <property type="term" value="F:pyridoxal phosphate binding"/>
    <property type="evidence" value="ECO:0007669"/>
    <property type="project" value="UniProtKB-UniRule"/>
</dbReference>
<dbReference type="PANTHER" id="PTHR43727:SF2">
    <property type="entry name" value="GROUP IV DECARBOXYLASE"/>
    <property type="match status" value="1"/>
</dbReference>
<evidence type="ECO:0000313" key="18">
    <source>
        <dbReference type="Proteomes" id="UP000284684"/>
    </source>
</evidence>
<keyword evidence="5 12" id="KW-0457">Lysine biosynthesis</keyword>
<accession>A0A423GZS0</accession>
<evidence type="ECO:0000256" key="10">
    <source>
        <dbReference type="ARBA" id="ARBA00066427"/>
    </source>
</evidence>
<dbReference type="PRINTS" id="PR01179">
    <property type="entry name" value="ODADCRBXLASE"/>
</dbReference>
<proteinExistence type="inferred from homology"/>
<feature type="binding site" evidence="12">
    <location>
        <position position="276"/>
    </location>
    <ligand>
        <name>substrate</name>
    </ligand>
</feature>
<name>A0A423GZS0_9PSED</name>
<keyword evidence="4 12" id="KW-0663">Pyridoxal phosphate</keyword>
<evidence type="ECO:0000256" key="7">
    <source>
        <dbReference type="ARBA" id="ARBA00050464"/>
    </source>
</evidence>
<dbReference type="Gene3D" id="3.20.20.10">
    <property type="entry name" value="Alanine racemase"/>
    <property type="match status" value="1"/>
</dbReference>
<dbReference type="GO" id="GO:0008836">
    <property type="term" value="F:diaminopimelate decarboxylase activity"/>
    <property type="evidence" value="ECO:0007669"/>
    <property type="project" value="UniProtKB-UniRule"/>
</dbReference>
<feature type="active site" description="Proton donor" evidence="13">
    <location>
        <position position="342"/>
    </location>
</feature>
<evidence type="ECO:0000256" key="12">
    <source>
        <dbReference type="HAMAP-Rule" id="MF_02120"/>
    </source>
</evidence>
<gene>
    <name evidence="12" type="primary">lysA</name>
    <name evidence="17" type="ORF">BK658_03245</name>
</gene>